<organism evidence="1 2">
    <name type="scientific">Pleurodeles waltl</name>
    <name type="common">Iberian ribbed newt</name>
    <dbReference type="NCBI Taxonomy" id="8319"/>
    <lineage>
        <taxon>Eukaryota</taxon>
        <taxon>Metazoa</taxon>
        <taxon>Chordata</taxon>
        <taxon>Craniata</taxon>
        <taxon>Vertebrata</taxon>
        <taxon>Euteleostomi</taxon>
        <taxon>Amphibia</taxon>
        <taxon>Batrachia</taxon>
        <taxon>Caudata</taxon>
        <taxon>Salamandroidea</taxon>
        <taxon>Salamandridae</taxon>
        <taxon>Pleurodelinae</taxon>
        <taxon>Pleurodeles</taxon>
    </lineage>
</organism>
<gene>
    <name evidence="1" type="ORF">NDU88_001356</name>
</gene>
<comment type="caution">
    <text evidence="1">The sequence shown here is derived from an EMBL/GenBank/DDBJ whole genome shotgun (WGS) entry which is preliminary data.</text>
</comment>
<dbReference type="Proteomes" id="UP001066276">
    <property type="component" value="Chromosome 4_2"/>
</dbReference>
<protein>
    <submittedName>
        <fullName evidence="1">Uncharacterized protein</fullName>
    </submittedName>
</protein>
<evidence type="ECO:0000313" key="1">
    <source>
        <dbReference type="EMBL" id="KAJ1160866.1"/>
    </source>
</evidence>
<sequence>MRALEGTHDLTPRRYAAILTLGDLYEDGVLRSFQNLQDTYVLRAGSFLTYNAFLLKLRRAWNMVQEEPPLHHGLDAMGDEY</sequence>
<name>A0AAV7S7C1_PLEWA</name>
<dbReference type="AlphaFoldDB" id="A0AAV7S7C1"/>
<keyword evidence="2" id="KW-1185">Reference proteome</keyword>
<dbReference type="EMBL" id="JANPWB010000008">
    <property type="protein sequence ID" value="KAJ1160866.1"/>
    <property type="molecule type" value="Genomic_DNA"/>
</dbReference>
<proteinExistence type="predicted"/>
<accession>A0AAV7S7C1</accession>
<reference evidence="1" key="1">
    <citation type="journal article" date="2022" name="bioRxiv">
        <title>Sequencing and chromosome-scale assembly of the giantPleurodeles waltlgenome.</title>
        <authorList>
            <person name="Brown T."/>
            <person name="Elewa A."/>
            <person name="Iarovenko S."/>
            <person name="Subramanian E."/>
            <person name="Araus A.J."/>
            <person name="Petzold A."/>
            <person name="Susuki M."/>
            <person name="Suzuki K.-i.T."/>
            <person name="Hayashi T."/>
            <person name="Toyoda A."/>
            <person name="Oliveira C."/>
            <person name="Osipova E."/>
            <person name="Leigh N.D."/>
            <person name="Simon A."/>
            <person name="Yun M.H."/>
        </authorList>
    </citation>
    <scope>NUCLEOTIDE SEQUENCE</scope>
    <source>
        <strain evidence="1">20211129_DDA</strain>
        <tissue evidence="1">Liver</tissue>
    </source>
</reference>
<evidence type="ECO:0000313" key="2">
    <source>
        <dbReference type="Proteomes" id="UP001066276"/>
    </source>
</evidence>